<feature type="signal peptide" evidence="1">
    <location>
        <begin position="1"/>
        <end position="21"/>
    </location>
</feature>
<evidence type="ECO:0000313" key="2">
    <source>
        <dbReference type="EMBL" id="MXU90484.1"/>
    </source>
</evidence>
<accession>A0A6B0ULL5</accession>
<protein>
    <submittedName>
        <fullName evidence="2">Putative secreted protein</fullName>
    </submittedName>
</protein>
<dbReference type="AlphaFoldDB" id="A0A6B0ULL5"/>
<feature type="chain" id="PRO_5025560176" evidence="1">
    <location>
        <begin position="22"/>
        <end position="115"/>
    </location>
</feature>
<reference evidence="2" key="1">
    <citation type="submission" date="2019-12" db="EMBL/GenBank/DDBJ databases">
        <title>An insight into the sialome of adult female Ixodes ricinus ticks feeding for 6 days.</title>
        <authorList>
            <person name="Perner J."/>
            <person name="Ribeiro J.M.C."/>
        </authorList>
    </citation>
    <scope>NUCLEOTIDE SEQUENCE</scope>
    <source>
        <strain evidence="2">Semi-engorged</strain>
        <tissue evidence="2">Salivary glands</tissue>
    </source>
</reference>
<keyword evidence="1" id="KW-0732">Signal</keyword>
<name>A0A6B0ULL5_IXORI</name>
<organism evidence="2">
    <name type="scientific">Ixodes ricinus</name>
    <name type="common">Common tick</name>
    <name type="synonym">Acarus ricinus</name>
    <dbReference type="NCBI Taxonomy" id="34613"/>
    <lineage>
        <taxon>Eukaryota</taxon>
        <taxon>Metazoa</taxon>
        <taxon>Ecdysozoa</taxon>
        <taxon>Arthropoda</taxon>
        <taxon>Chelicerata</taxon>
        <taxon>Arachnida</taxon>
        <taxon>Acari</taxon>
        <taxon>Parasitiformes</taxon>
        <taxon>Ixodida</taxon>
        <taxon>Ixodoidea</taxon>
        <taxon>Ixodidae</taxon>
        <taxon>Ixodinae</taxon>
        <taxon>Ixodes</taxon>
    </lineage>
</organism>
<sequence length="115" mass="12292">MALRRLGGAVLLLCRLPSQQCCPLPARPDVFLPLLPVHGVATHGRLGILDRTVLSFLHLDPEDPLREGLEGRGPAPKHVPEGPVCARVPDAPLGVGQEEHLEVVVHGMANQDATI</sequence>
<proteinExistence type="predicted"/>
<dbReference type="EMBL" id="GIFC01008401">
    <property type="protein sequence ID" value="MXU90484.1"/>
    <property type="molecule type" value="Transcribed_RNA"/>
</dbReference>
<evidence type="ECO:0000256" key="1">
    <source>
        <dbReference type="SAM" id="SignalP"/>
    </source>
</evidence>